<dbReference type="InterPro" id="IPR051049">
    <property type="entry name" value="Dienelactone_hydrolase-like"/>
</dbReference>
<protein>
    <submittedName>
        <fullName evidence="2">Dienelactone hydrolase</fullName>
    </submittedName>
</protein>
<organism evidence="2 3">
    <name type="scientific">Micromonospora coriariae</name>
    <dbReference type="NCBI Taxonomy" id="285665"/>
    <lineage>
        <taxon>Bacteria</taxon>
        <taxon>Bacillati</taxon>
        <taxon>Actinomycetota</taxon>
        <taxon>Actinomycetes</taxon>
        <taxon>Micromonosporales</taxon>
        <taxon>Micromonosporaceae</taxon>
        <taxon>Micromonospora</taxon>
    </lineage>
</organism>
<dbReference type="InterPro" id="IPR002925">
    <property type="entry name" value="Dienelactn_hydro"/>
</dbReference>
<dbReference type="GO" id="GO:0016787">
    <property type="term" value="F:hydrolase activity"/>
    <property type="evidence" value="ECO:0007669"/>
    <property type="project" value="UniProtKB-KW"/>
</dbReference>
<evidence type="ECO:0000259" key="1">
    <source>
        <dbReference type="Pfam" id="PF01738"/>
    </source>
</evidence>
<sequence length="188" mass="19814">MRHVVLFHSVYGLRPAVRAAADRLRAAGHRVVTPDLYGVQATDTVEEGFALLDKIGQEVVLDRARAALRDLPGETVLAGFSMGAGVAGALLAERPDTAGLLLLHGTGGAPEAVRAGLPVQLHLADPDPYDTPDEVAGWEREMSDAGADLTVFRYPGAGHLFTDPDLAEYAPDAAAATWPRVLAFLATP</sequence>
<dbReference type="PANTHER" id="PTHR46623:SF6">
    <property type="entry name" value="ALPHA_BETA-HYDROLASES SUPERFAMILY PROTEIN"/>
    <property type="match status" value="1"/>
</dbReference>
<dbReference type="SUPFAM" id="SSF53474">
    <property type="entry name" value="alpha/beta-Hydrolases"/>
    <property type="match status" value="1"/>
</dbReference>
<reference evidence="3" key="1">
    <citation type="submission" date="2016-06" db="EMBL/GenBank/DDBJ databases">
        <authorList>
            <person name="Varghese N."/>
            <person name="Submissions Spin"/>
        </authorList>
    </citation>
    <scope>NUCLEOTIDE SEQUENCE [LARGE SCALE GENOMIC DNA]</scope>
    <source>
        <strain evidence="3">DSM 44875</strain>
    </source>
</reference>
<dbReference type="OrthoDB" id="2834584at2"/>
<accession>A0A1C4XP29</accession>
<keyword evidence="3" id="KW-1185">Reference proteome</keyword>
<dbReference type="EMBL" id="LT607412">
    <property type="protein sequence ID" value="SCF10248.1"/>
    <property type="molecule type" value="Genomic_DNA"/>
</dbReference>
<dbReference type="Gene3D" id="3.40.50.1820">
    <property type="entry name" value="alpha/beta hydrolase"/>
    <property type="match status" value="1"/>
</dbReference>
<dbReference type="InterPro" id="IPR029058">
    <property type="entry name" value="AB_hydrolase_fold"/>
</dbReference>
<name>A0A1C4XP29_9ACTN</name>
<dbReference type="Pfam" id="PF01738">
    <property type="entry name" value="DLH"/>
    <property type="match status" value="1"/>
</dbReference>
<dbReference type="RefSeq" id="WP_089020775.1">
    <property type="nucleotide sequence ID" value="NZ_LT607412.1"/>
</dbReference>
<dbReference type="PANTHER" id="PTHR46623">
    <property type="entry name" value="CARBOXYMETHYLENEBUTENOLIDASE-RELATED"/>
    <property type="match status" value="1"/>
</dbReference>
<evidence type="ECO:0000313" key="2">
    <source>
        <dbReference type="EMBL" id="SCF10248.1"/>
    </source>
</evidence>
<keyword evidence="2" id="KW-0378">Hydrolase</keyword>
<dbReference type="Proteomes" id="UP000198243">
    <property type="component" value="Chromosome I"/>
</dbReference>
<dbReference type="AlphaFoldDB" id="A0A1C4XP29"/>
<evidence type="ECO:0000313" key="3">
    <source>
        <dbReference type="Proteomes" id="UP000198243"/>
    </source>
</evidence>
<proteinExistence type="predicted"/>
<gene>
    <name evidence="2" type="ORF">GA0070607_5562</name>
</gene>
<feature type="domain" description="Dienelactone hydrolase" evidence="1">
    <location>
        <begin position="4"/>
        <end position="187"/>
    </location>
</feature>